<keyword evidence="1" id="KW-0472">Membrane</keyword>
<name>A0AAD7CDN6_9AGAR</name>
<protein>
    <submittedName>
        <fullName evidence="2">Uncharacterized protein</fullName>
    </submittedName>
</protein>
<feature type="transmembrane region" description="Helical" evidence="1">
    <location>
        <begin position="44"/>
        <end position="69"/>
    </location>
</feature>
<gene>
    <name evidence="2" type="ORF">FB45DRAFT_1051196</name>
</gene>
<proteinExistence type="predicted"/>
<keyword evidence="1" id="KW-0812">Transmembrane</keyword>
<reference evidence="2" key="1">
    <citation type="submission" date="2023-03" db="EMBL/GenBank/DDBJ databases">
        <title>Massive genome expansion in bonnet fungi (Mycena s.s.) driven by repeated elements and novel gene families across ecological guilds.</title>
        <authorList>
            <consortium name="Lawrence Berkeley National Laboratory"/>
            <person name="Harder C.B."/>
            <person name="Miyauchi S."/>
            <person name="Viragh M."/>
            <person name="Kuo A."/>
            <person name="Thoen E."/>
            <person name="Andreopoulos B."/>
            <person name="Lu D."/>
            <person name="Skrede I."/>
            <person name="Drula E."/>
            <person name="Henrissat B."/>
            <person name="Morin E."/>
            <person name="Kohler A."/>
            <person name="Barry K."/>
            <person name="LaButti K."/>
            <person name="Morin E."/>
            <person name="Salamov A."/>
            <person name="Lipzen A."/>
            <person name="Mereny Z."/>
            <person name="Hegedus B."/>
            <person name="Baldrian P."/>
            <person name="Stursova M."/>
            <person name="Weitz H."/>
            <person name="Taylor A."/>
            <person name="Grigoriev I.V."/>
            <person name="Nagy L.G."/>
            <person name="Martin F."/>
            <person name="Kauserud H."/>
        </authorList>
    </citation>
    <scope>NUCLEOTIDE SEQUENCE</scope>
    <source>
        <strain evidence="2">9284</strain>
    </source>
</reference>
<organism evidence="2 3">
    <name type="scientific">Roridomyces roridus</name>
    <dbReference type="NCBI Taxonomy" id="1738132"/>
    <lineage>
        <taxon>Eukaryota</taxon>
        <taxon>Fungi</taxon>
        <taxon>Dikarya</taxon>
        <taxon>Basidiomycota</taxon>
        <taxon>Agaricomycotina</taxon>
        <taxon>Agaricomycetes</taxon>
        <taxon>Agaricomycetidae</taxon>
        <taxon>Agaricales</taxon>
        <taxon>Marasmiineae</taxon>
        <taxon>Mycenaceae</taxon>
        <taxon>Roridomyces</taxon>
    </lineage>
</organism>
<sequence>MSNDILPILCFVAFLVGQLFNSICAGIASPVVPNVLSPTGWSLSSVVMIVVVTLLVHDAVILTAVWYYFRARHMACKTDMASRIRLLFRIPLLLPPTANPRRLLLPPPPSLVSPSLSLVVNIAYLARRWVFAPIGSGWLTVPRSQRALPAPHGNALVVQLAWKAIVSFKVAAKTYEGVVLNTFGLLNLSVVVRRPLRAPSVWRVRILPSLGLYQDLNDILLIVDSALAAWKALKPPPQDVHQDDSVTLIGDSESMGSDDELKLPFLLKSAVSALDEPVPVDSDLQLTFATHQEVQDASSSRPSLGFKIPITALFQRTVIRQDTFSYIDEAPAPRPPLKTVIGEDTFIYIKELEYTSYQEFAEAVPRDMLFEERERPNFAVRRPPPLAILDMIPPPARPSQLQLLSRLRLWTLALA</sequence>
<keyword evidence="3" id="KW-1185">Reference proteome</keyword>
<dbReference type="Proteomes" id="UP001221142">
    <property type="component" value="Unassembled WGS sequence"/>
</dbReference>
<evidence type="ECO:0000313" key="3">
    <source>
        <dbReference type="Proteomes" id="UP001221142"/>
    </source>
</evidence>
<evidence type="ECO:0000256" key="1">
    <source>
        <dbReference type="SAM" id="Phobius"/>
    </source>
</evidence>
<dbReference type="EMBL" id="JARKIF010000002">
    <property type="protein sequence ID" value="KAJ7646524.1"/>
    <property type="molecule type" value="Genomic_DNA"/>
</dbReference>
<comment type="caution">
    <text evidence="2">The sequence shown here is derived from an EMBL/GenBank/DDBJ whole genome shotgun (WGS) entry which is preliminary data.</text>
</comment>
<accession>A0AAD7CDN6</accession>
<keyword evidence="1" id="KW-1133">Transmembrane helix</keyword>
<dbReference type="AlphaFoldDB" id="A0AAD7CDN6"/>
<evidence type="ECO:0000313" key="2">
    <source>
        <dbReference type="EMBL" id="KAJ7646524.1"/>
    </source>
</evidence>